<accession>A0AAJ3RH24</accession>
<dbReference type="AlphaFoldDB" id="A0AAJ3RH24"/>
<organism evidence="1 3">
    <name type="scientific">Prevotella intermedia</name>
    <dbReference type="NCBI Taxonomy" id="28131"/>
    <lineage>
        <taxon>Bacteria</taxon>
        <taxon>Pseudomonadati</taxon>
        <taxon>Bacteroidota</taxon>
        <taxon>Bacteroidia</taxon>
        <taxon>Bacteroidales</taxon>
        <taxon>Prevotellaceae</taxon>
        <taxon>Prevotella</taxon>
    </lineage>
</organism>
<dbReference type="Proteomes" id="UP000229111">
    <property type="component" value="Unassembled WGS sequence"/>
</dbReference>
<evidence type="ECO:0000313" key="1">
    <source>
        <dbReference type="EMBL" id="PIK17040.1"/>
    </source>
</evidence>
<proteinExistence type="predicted"/>
<sequence>MQNEEFLIKNACYSPAKYYLCKQNNKRSLLGRKQRSQVVRSFLNRYQFSCISKVTSLFSIRYTLINIFTCKEEFIYT</sequence>
<dbReference type="EMBL" id="PEKM01000001">
    <property type="protein sequence ID" value="PIK17608.1"/>
    <property type="molecule type" value="Genomic_DNA"/>
</dbReference>
<protein>
    <submittedName>
        <fullName evidence="1">Uncharacterized protein</fullName>
    </submittedName>
</protein>
<evidence type="ECO:0000313" key="3">
    <source>
        <dbReference type="Proteomes" id="UP000229111"/>
    </source>
</evidence>
<name>A0AAJ3RH24_PREIN</name>
<gene>
    <name evidence="2" type="ORF">CTI16_00065</name>
    <name evidence="1" type="ORF">CTI16_12770</name>
</gene>
<reference evidence="1 3" key="1">
    <citation type="submission" date="2017-11" db="EMBL/GenBank/DDBJ databases">
        <title>Genome sequencing of Prevotella intermedia KCOM 1101.</title>
        <authorList>
            <person name="Kook J.-K."/>
            <person name="Park S.-N."/>
            <person name="Lim Y.K."/>
        </authorList>
    </citation>
    <scope>NUCLEOTIDE SEQUENCE [LARGE SCALE GENOMIC DNA]</scope>
    <source>
        <strain evidence="1 3">KCOM 1101</strain>
    </source>
</reference>
<dbReference type="EMBL" id="PEKM01000003">
    <property type="protein sequence ID" value="PIK17040.1"/>
    <property type="molecule type" value="Genomic_DNA"/>
</dbReference>
<evidence type="ECO:0000313" key="2">
    <source>
        <dbReference type="EMBL" id="PIK17608.1"/>
    </source>
</evidence>
<comment type="caution">
    <text evidence="1">The sequence shown here is derived from an EMBL/GenBank/DDBJ whole genome shotgun (WGS) entry which is preliminary data.</text>
</comment>